<evidence type="ECO:0000313" key="3">
    <source>
        <dbReference type="EMBL" id="CAH1104538.1"/>
    </source>
</evidence>
<evidence type="ECO:0000256" key="1">
    <source>
        <dbReference type="SAM" id="MobiDB-lite"/>
    </source>
</evidence>
<dbReference type="AlphaFoldDB" id="A0A9P0G958"/>
<dbReference type="PANTHER" id="PTHR45749">
    <property type="match status" value="1"/>
</dbReference>
<accession>A0A9P0G958</accession>
<name>A0A9P0G958_9CUCU</name>
<gene>
    <name evidence="3" type="ORF">PSYICH_LOCUS5365</name>
</gene>
<keyword evidence="4" id="KW-1185">Reference proteome</keyword>
<dbReference type="EMBL" id="OV651829">
    <property type="protein sequence ID" value="CAH1104538.1"/>
    <property type="molecule type" value="Genomic_DNA"/>
</dbReference>
<feature type="domain" description="DUF4371" evidence="2">
    <location>
        <begin position="165"/>
        <end position="397"/>
    </location>
</feature>
<dbReference type="Pfam" id="PF14291">
    <property type="entry name" value="DUF4371"/>
    <property type="match status" value="1"/>
</dbReference>
<dbReference type="InterPro" id="IPR025398">
    <property type="entry name" value="DUF4371"/>
</dbReference>
<proteinExistence type="predicted"/>
<evidence type="ECO:0000313" key="4">
    <source>
        <dbReference type="Proteomes" id="UP001153636"/>
    </source>
</evidence>
<feature type="compositionally biased region" description="Basic and acidic residues" evidence="1">
    <location>
        <begin position="88"/>
        <end position="113"/>
    </location>
</feature>
<protein>
    <recommendedName>
        <fullName evidence="2">DUF4371 domain-containing protein</fullName>
    </recommendedName>
</protein>
<sequence>MERNFVVFVILHQQKRYKYCFRIKVPYDPCILDKRAKEGVVFLDLVQLAAAICKCVKCVILELRFFKKAGNTSTDPDAAVNEENSDQNAKEEAQMKKFQKEEKRDKDQEIIQKEEISDNYEDPALWGRLSENKIMEIIMKVCNIEVDIEKLDFSASKVVHKSQNSGGFNDWKHPEKIADHENSSLHKENTRIFVNRSTVKSQYFKNYSIITLEQNTNYWRNILERIVEVIRFLCSRGLAFSGSNQIIGNKHNGNYLGCIELLAKFNPILQQHLFNYANKGTGNVSYLSTKICDEFVKILGNNVRTAIINELKDAKYYSIIVDSTPDIAHIDQLTVVIGYVNKNGSAVEKFLKFLENTGHKSEQMEECILNLLSELNIRLEDCREQSYDNASNMSGIHSGLQARIKSKNNLAIYVPCAAHSLNLIGESAAECCFEATKLFMFLQNLYNFFAASTSRWEILNKQLQEKHKVPKTLSGTRWSARADSVKAVVSGYGDFKNALKNIHEDNLQKPTTKLEAQGLLHEFASLETGIMIVFWSDILEMMNKTNKSLQNVDISIETIVKLYIAVEEMLKSKRSSEAFNFYKSEEVKFSECNQYKRLRRRKRQYDESMSEEIEFDPDTAFRINTYYVIIDKLLAEIQKRKLAYDEIFLKFGFLVNLENLDEATIKKSAAVLYESYMDDLEANFVEECIHFKHIHLIDEIYLWPSLF</sequence>
<dbReference type="SUPFAM" id="SSF53098">
    <property type="entry name" value="Ribonuclease H-like"/>
    <property type="match status" value="1"/>
</dbReference>
<reference evidence="3" key="1">
    <citation type="submission" date="2022-01" db="EMBL/GenBank/DDBJ databases">
        <authorList>
            <person name="King R."/>
        </authorList>
    </citation>
    <scope>NUCLEOTIDE SEQUENCE</scope>
</reference>
<dbReference type="PANTHER" id="PTHR45749:SF23">
    <property type="entry name" value="ZINC FINGER MYM-TYPE PROTEIN 1-LIKE"/>
    <property type="match status" value="1"/>
</dbReference>
<dbReference type="OrthoDB" id="6781995at2759"/>
<feature type="region of interest" description="Disordered" evidence="1">
    <location>
        <begin position="73"/>
        <end position="113"/>
    </location>
</feature>
<evidence type="ECO:0000259" key="2">
    <source>
        <dbReference type="Pfam" id="PF14291"/>
    </source>
</evidence>
<dbReference type="InterPro" id="IPR012337">
    <property type="entry name" value="RNaseH-like_sf"/>
</dbReference>
<organism evidence="3 4">
    <name type="scientific">Psylliodes chrysocephalus</name>
    <dbReference type="NCBI Taxonomy" id="3402493"/>
    <lineage>
        <taxon>Eukaryota</taxon>
        <taxon>Metazoa</taxon>
        <taxon>Ecdysozoa</taxon>
        <taxon>Arthropoda</taxon>
        <taxon>Hexapoda</taxon>
        <taxon>Insecta</taxon>
        <taxon>Pterygota</taxon>
        <taxon>Neoptera</taxon>
        <taxon>Endopterygota</taxon>
        <taxon>Coleoptera</taxon>
        <taxon>Polyphaga</taxon>
        <taxon>Cucujiformia</taxon>
        <taxon>Chrysomeloidea</taxon>
        <taxon>Chrysomelidae</taxon>
        <taxon>Galerucinae</taxon>
        <taxon>Alticini</taxon>
        <taxon>Psylliodes</taxon>
    </lineage>
</organism>
<dbReference type="Proteomes" id="UP001153636">
    <property type="component" value="Chromosome 17"/>
</dbReference>